<dbReference type="GO" id="GO:0051213">
    <property type="term" value="F:dioxygenase activity"/>
    <property type="evidence" value="ECO:0007669"/>
    <property type="project" value="UniProtKB-KW"/>
</dbReference>
<dbReference type="InterPro" id="IPR037151">
    <property type="entry name" value="AlkB-like_sf"/>
</dbReference>
<evidence type="ECO:0000313" key="3">
    <source>
        <dbReference type="Proteomes" id="UP000305675"/>
    </source>
</evidence>
<dbReference type="Gene3D" id="2.60.120.590">
    <property type="entry name" value="Alpha-ketoglutarate-dependent dioxygenase AlkB-like"/>
    <property type="match status" value="1"/>
</dbReference>
<protein>
    <submittedName>
        <fullName evidence="2">Alpha-ketoglutarate-dependent dioxygenase AlkB</fullName>
    </submittedName>
</protein>
<keyword evidence="2" id="KW-0223">Dioxygenase</keyword>
<dbReference type="AlphaFoldDB" id="A0A4V5NW32"/>
<dbReference type="GO" id="GO:0006307">
    <property type="term" value="P:DNA alkylation repair"/>
    <property type="evidence" value="ECO:0007669"/>
    <property type="project" value="InterPro"/>
</dbReference>
<sequence length="206" mass="23856">MQLISHNGVIEIRDGQLLIGRCWPNWLADGEADNLYRHCLSGDWQQPSVKVFGRWHPIPRQQRWLGEVGCDYRYSGLLMSPETLDSQLSALMRKVSTTAEHRYNSVLMNRYRNGDDSMGWHSDSEPELGIAPQVAILSLGQARPLQLRDKRDHQRKLELELPSGSLLQLLPSAQSGYHHQLPKRKRIQGERISLTFRHIIPNYWRD</sequence>
<reference evidence="2 3" key="1">
    <citation type="submission" date="2019-04" db="EMBL/GenBank/DDBJ databases">
        <authorList>
            <person name="Hwang J.C."/>
        </authorList>
    </citation>
    <scope>NUCLEOTIDE SEQUENCE [LARGE SCALE GENOMIC DNA]</scope>
    <source>
        <strain evidence="2 3">IMCC35002</strain>
    </source>
</reference>
<dbReference type="SUPFAM" id="SSF51197">
    <property type="entry name" value="Clavaminate synthase-like"/>
    <property type="match status" value="1"/>
</dbReference>
<accession>A0A4V5NW32</accession>
<organism evidence="2 3">
    <name type="scientific">Ferrimonas aestuarii</name>
    <dbReference type="NCBI Taxonomy" id="2569539"/>
    <lineage>
        <taxon>Bacteria</taxon>
        <taxon>Pseudomonadati</taxon>
        <taxon>Pseudomonadota</taxon>
        <taxon>Gammaproteobacteria</taxon>
        <taxon>Alteromonadales</taxon>
        <taxon>Ferrimonadaceae</taxon>
        <taxon>Ferrimonas</taxon>
    </lineage>
</organism>
<evidence type="ECO:0000259" key="1">
    <source>
        <dbReference type="PROSITE" id="PS51471"/>
    </source>
</evidence>
<gene>
    <name evidence="2" type="ORF">FCL42_10930</name>
</gene>
<dbReference type="RefSeq" id="WP_136863459.1">
    <property type="nucleotide sequence ID" value="NZ_SWCJ01000007.1"/>
</dbReference>
<proteinExistence type="predicted"/>
<dbReference type="EMBL" id="SWCJ01000007">
    <property type="protein sequence ID" value="TKB54659.1"/>
    <property type="molecule type" value="Genomic_DNA"/>
</dbReference>
<keyword evidence="3" id="KW-1185">Reference proteome</keyword>
<dbReference type="InterPro" id="IPR032854">
    <property type="entry name" value="ALKBH3"/>
</dbReference>
<dbReference type="OrthoDB" id="190276at2"/>
<dbReference type="InterPro" id="IPR005123">
    <property type="entry name" value="Oxoglu/Fe-dep_dioxygenase_dom"/>
</dbReference>
<dbReference type="PROSITE" id="PS51471">
    <property type="entry name" value="FE2OG_OXY"/>
    <property type="match status" value="1"/>
</dbReference>
<dbReference type="Proteomes" id="UP000305675">
    <property type="component" value="Unassembled WGS sequence"/>
</dbReference>
<dbReference type="PANTHER" id="PTHR31212:SF4">
    <property type="entry name" value="ALPHA-KETOGLUTARATE-DEPENDENT DIOXYGENASE ALKB HOMOLOG 3"/>
    <property type="match status" value="1"/>
</dbReference>
<dbReference type="InterPro" id="IPR027450">
    <property type="entry name" value="AlkB-like"/>
</dbReference>
<comment type="caution">
    <text evidence="2">The sequence shown here is derived from an EMBL/GenBank/DDBJ whole genome shotgun (WGS) entry which is preliminary data.</text>
</comment>
<dbReference type="PANTHER" id="PTHR31212">
    <property type="entry name" value="ALPHA-KETOGLUTARATE-DEPENDENT DIOXYGENASE ALKB HOMOLOG 3"/>
    <property type="match status" value="1"/>
</dbReference>
<dbReference type="Pfam" id="PF13532">
    <property type="entry name" value="2OG-FeII_Oxy_2"/>
    <property type="match status" value="1"/>
</dbReference>
<evidence type="ECO:0000313" key="2">
    <source>
        <dbReference type="EMBL" id="TKB54659.1"/>
    </source>
</evidence>
<feature type="domain" description="Fe2OG dioxygenase" evidence="1">
    <location>
        <begin position="102"/>
        <end position="200"/>
    </location>
</feature>
<keyword evidence="2" id="KW-0560">Oxidoreductase</keyword>
<name>A0A4V5NW32_9GAMM</name>